<dbReference type="EMBL" id="SZQL01000003">
    <property type="protein sequence ID" value="TKK70194.1"/>
    <property type="molecule type" value="Genomic_DNA"/>
</dbReference>
<evidence type="ECO:0008006" key="4">
    <source>
        <dbReference type="Google" id="ProtNLM"/>
    </source>
</evidence>
<dbReference type="OrthoDB" id="5562884at2"/>
<protein>
    <recommendedName>
        <fullName evidence="4">Transporter</fullName>
    </recommendedName>
</protein>
<comment type="caution">
    <text evidence="2">The sequence shown here is derived from an EMBL/GenBank/DDBJ whole genome shotgun (WGS) entry which is preliminary data.</text>
</comment>
<sequence length="316" mass="35307">MKQIALLYRHCIVLLCTVLCIITANAQTDHDAIMLNKNQWCNGFNYEHAQWKNYWEGTLKRDNENIGTFTSHAVMYMSAYGITNNLNILAGLPYIWNHTSAGTLHKMHGLQDASVALKWKPWSVTCGKSKLSLFAVAGISTPTSNYTADFLPLAIGFHSTNVTGRAMVDYQAGKFFTTASAAYIMRSNTTIDRNAYYTDHLIYSNKVDMPNAASYMLSAGLRSKYLIAEAMISNLTTLGGFDIHRNDMPFPSNRMNMTNIGAHVKYTLPFYTHIELTADGGYTIKGRNVGQATNFGFGAYYIFNFKKKTSEPATHS</sequence>
<dbReference type="RefSeq" id="WP_137260739.1">
    <property type="nucleotide sequence ID" value="NZ_SZQL01000003.1"/>
</dbReference>
<dbReference type="AlphaFoldDB" id="A0A4U3L723"/>
<evidence type="ECO:0000313" key="2">
    <source>
        <dbReference type="EMBL" id="TKK70194.1"/>
    </source>
</evidence>
<gene>
    <name evidence="2" type="ORF">FC093_05440</name>
</gene>
<evidence type="ECO:0000256" key="1">
    <source>
        <dbReference type="SAM" id="SignalP"/>
    </source>
</evidence>
<evidence type="ECO:0000313" key="3">
    <source>
        <dbReference type="Proteomes" id="UP000305848"/>
    </source>
</evidence>
<proteinExistence type="predicted"/>
<keyword evidence="1" id="KW-0732">Signal</keyword>
<reference evidence="2 3" key="1">
    <citation type="submission" date="2019-05" db="EMBL/GenBank/DDBJ databases">
        <title>Panacibacter sp. strain 17mud1-8 Genome sequencing and assembly.</title>
        <authorList>
            <person name="Chhetri G."/>
        </authorList>
    </citation>
    <scope>NUCLEOTIDE SEQUENCE [LARGE SCALE GENOMIC DNA]</scope>
    <source>
        <strain evidence="2 3">17mud1-8</strain>
    </source>
</reference>
<name>A0A4U3L723_9BACT</name>
<feature type="chain" id="PRO_5020571276" description="Transporter" evidence="1">
    <location>
        <begin position="27"/>
        <end position="316"/>
    </location>
</feature>
<dbReference type="Proteomes" id="UP000305848">
    <property type="component" value="Unassembled WGS sequence"/>
</dbReference>
<keyword evidence="3" id="KW-1185">Reference proteome</keyword>
<accession>A0A4U3L723</accession>
<feature type="signal peptide" evidence="1">
    <location>
        <begin position="1"/>
        <end position="26"/>
    </location>
</feature>
<organism evidence="2 3">
    <name type="scientific">Ilyomonas limi</name>
    <dbReference type="NCBI Taxonomy" id="2575867"/>
    <lineage>
        <taxon>Bacteria</taxon>
        <taxon>Pseudomonadati</taxon>
        <taxon>Bacteroidota</taxon>
        <taxon>Chitinophagia</taxon>
        <taxon>Chitinophagales</taxon>
        <taxon>Chitinophagaceae</taxon>
        <taxon>Ilyomonas</taxon>
    </lineage>
</organism>